<name>A0A2P5WBD1_GOSBA</name>
<evidence type="ECO:0000256" key="3">
    <source>
        <dbReference type="ARBA" id="ARBA00023274"/>
    </source>
</evidence>
<dbReference type="EMBL" id="KZ668287">
    <property type="protein sequence ID" value="PPR88389.1"/>
    <property type="molecule type" value="Genomic_DNA"/>
</dbReference>
<evidence type="ECO:0000256" key="1">
    <source>
        <dbReference type="ARBA" id="ARBA00008434"/>
    </source>
</evidence>
<keyword evidence="3" id="KW-0687">Ribonucleoprotein</keyword>
<dbReference type="InterPro" id="IPR009068">
    <property type="entry name" value="uS15_NS1_RNA-bd_sf"/>
</dbReference>
<evidence type="ECO:0000313" key="5">
    <source>
        <dbReference type="EMBL" id="PPR88389.1"/>
    </source>
</evidence>
<dbReference type="PANTHER" id="PTHR47546">
    <property type="entry name" value="S15/NS1, RNA-BINDING PROTEIN"/>
    <property type="match status" value="1"/>
</dbReference>
<reference evidence="5 6" key="1">
    <citation type="submission" date="2015-01" db="EMBL/GenBank/DDBJ databases">
        <title>Genome of allotetraploid Gossypium barbadense reveals genomic plasticity and fiber elongation in cotton evolution.</title>
        <authorList>
            <person name="Chen X."/>
            <person name="Liu X."/>
            <person name="Zhao B."/>
            <person name="Zheng H."/>
            <person name="Hu Y."/>
            <person name="Lu G."/>
            <person name="Yang C."/>
            <person name="Chen J."/>
            <person name="Shan C."/>
            <person name="Zhang L."/>
            <person name="Zhou Y."/>
            <person name="Wang L."/>
            <person name="Guo W."/>
            <person name="Bai Y."/>
            <person name="Ruan J."/>
            <person name="Shangguan X."/>
            <person name="Mao Y."/>
            <person name="Jiang J."/>
            <person name="Zhu Y."/>
            <person name="Lei J."/>
            <person name="Kang H."/>
            <person name="Chen S."/>
            <person name="He X."/>
            <person name="Wang R."/>
            <person name="Wang Y."/>
            <person name="Chen J."/>
            <person name="Wang L."/>
            <person name="Yu S."/>
            <person name="Wang B."/>
            <person name="Wei J."/>
            <person name="Song S."/>
            <person name="Lu X."/>
            <person name="Gao Z."/>
            <person name="Gu W."/>
            <person name="Deng X."/>
            <person name="Ma D."/>
            <person name="Wang S."/>
            <person name="Liang W."/>
            <person name="Fang L."/>
            <person name="Cai C."/>
            <person name="Zhu X."/>
            <person name="Zhou B."/>
            <person name="Zhang Y."/>
            <person name="Chen Z."/>
            <person name="Xu S."/>
            <person name="Zhu R."/>
            <person name="Wang S."/>
            <person name="Zhang T."/>
            <person name="Zhao G."/>
        </authorList>
    </citation>
    <scope>NUCLEOTIDE SEQUENCE [LARGE SCALE GENOMIC DNA]</scope>
    <source>
        <strain evidence="6">cv. Xinhai21</strain>
        <tissue evidence="5">Leaf</tissue>
    </source>
</reference>
<evidence type="ECO:0000256" key="4">
    <source>
        <dbReference type="SAM" id="MobiDB-lite"/>
    </source>
</evidence>
<feature type="compositionally biased region" description="Polar residues" evidence="4">
    <location>
        <begin position="22"/>
        <end position="50"/>
    </location>
</feature>
<dbReference type="Proteomes" id="UP000239757">
    <property type="component" value="Unassembled WGS sequence"/>
</dbReference>
<dbReference type="Gene3D" id="1.10.287.10">
    <property type="entry name" value="S15/NS1, RNA-binding"/>
    <property type="match status" value="1"/>
</dbReference>
<dbReference type="OrthoDB" id="441444at2759"/>
<protein>
    <submittedName>
        <fullName evidence="5">Uncharacterized protein</fullName>
    </submittedName>
</protein>
<feature type="compositionally biased region" description="Polar residues" evidence="4">
    <location>
        <begin position="128"/>
        <end position="141"/>
    </location>
</feature>
<accession>A0A2P5WBD1</accession>
<evidence type="ECO:0000256" key="2">
    <source>
        <dbReference type="ARBA" id="ARBA00022980"/>
    </source>
</evidence>
<dbReference type="GO" id="GO:1990904">
    <property type="term" value="C:ribonucleoprotein complex"/>
    <property type="evidence" value="ECO:0007669"/>
    <property type="project" value="UniProtKB-KW"/>
</dbReference>
<dbReference type="SUPFAM" id="SSF47060">
    <property type="entry name" value="S15/NS1 RNA-binding domain"/>
    <property type="match status" value="1"/>
</dbReference>
<dbReference type="GO" id="GO:0005840">
    <property type="term" value="C:ribosome"/>
    <property type="evidence" value="ECO:0007669"/>
    <property type="project" value="UniProtKB-KW"/>
</dbReference>
<dbReference type="AlphaFoldDB" id="A0A2P5WBD1"/>
<dbReference type="GO" id="GO:0006412">
    <property type="term" value="P:translation"/>
    <property type="evidence" value="ECO:0007669"/>
    <property type="project" value="InterPro"/>
</dbReference>
<keyword evidence="2" id="KW-0689">Ribosomal protein</keyword>
<comment type="similarity">
    <text evidence="1">Belongs to the universal ribosomal protein uS15 family.</text>
</comment>
<organism evidence="5 6">
    <name type="scientific">Gossypium barbadense</name>
    <name type="common">Sea Island cotton</name>
    <name type="synonym">Hibiscus barbadensis</name>
    <dbReference type="NCBI Taxonomy" id="3634"/>
    <lineage>
        <taxon>Eukaryota</taxon>
        <taxon>Viridiplantae</taxon>
        <taxon>Streptophyta</taxon>
        <taxon>Embryophyta</taxon>
        <taxon>Tracheophyta</taxon>
        <taxon>Spermatophyta</taxon>
        <taxon>Magnoliopsida</taxon>
        <taxon>eudicotyledons</taxon>
        <taxon>Gunneridae</taxon>
        <taxon>Pentapetalae</taxon>
        <taxon>rosids</taxon>
        <taxon>malvids</taxon>
        <taxon>Malvales</taxon>
        <taxon>Malvaceae</taxon>
        <taxon>Malvoideae</taxon>
        <taxon>Gossypium</taxon>
    </lineage>
</organism>
<feature type="compositionally biased region" description="Low complexity" evidence="4">
    <location>
        <begin position="64"/>
        <end position="75"/>
    </location>
</feature>
<sequence>MALLLARSRRRSLANPSLLHLFSTSSNDPNNDNATANGNHSANNPPSVSSYFGDVKTDQHQQRPRSPTNPSTPNSKPMSVSASLREIRKNLSEFRRRSAGPSPAEPISTPSQSQPHISFQELFKRNASAKQGESNESPNGFGTSGKRAMENLKNSLRHMKQNSEANNNVEGRSGPLISLSAFKNDLKLKPSADRVVSPVIGGTSTELPASIFEREMKGKAKGGETAMRTEFVRMYGYEELGQRLKELRPPEKEGGFSLQELNERLKKLRAIEEKETDVQISGVNFAAIRDGLTALKTSDEEKQKNKLGQSDKAPSLIVNNVNDCHKLEYFHPDNMSSAEKMKIELAKGRDEFKMSESDCGSARVQVAQLTTKIKHLSSVLHKKNGLRYGCDIGILGMAIVPVFTDLYPMGDTLEEEEVVEVSPKNRLGFILFCSVEAWSQGYCRFEELLELVS</sequence>
<feature type="region of interest" description="Disordered" evidence="4">
    <location>
        <begin position="20"/>
        <end position="82"/>
    </location>
</feature>
<evidence type="ECO:0000313" key="6">
    <source>
        <dbReference type="Proteomes" id="UP000239757"/>
    </source>
</evidence>
<dbReference type="InterPro" id="IPR000589">
    <property type="entry name" value="Ribosomal_uS15"/>
</dbReference>
<dbReference type="PANTHER" id="PTHR47546:SF3">
    <property type="entry name" value="30S RIBOSOMAL PROTEIN S15, CHLOROPLASTIC"/>
    <property type="match status" value="1"/>
</dbReference>
<dbReference type="SMART" id="SM01387">
    <property type="entry name" value="Ribosomal_S15"/>
    <property type="match status" value="1"/>
</dbReference>
<feature type="region of interest" description="Disordered" evidence="4">
    <location>
        <begin position="95"/>
        <end position="147"/>
    </location>
</feature>
<gene>
    <name evidence="5" type="ORF">GOBAR_AA32296</name>
</gene>
<dbReference type="GO" id="GO:0003735">
    <property type="term" value="F:structural constituent of ribosome"/>
    <property type="evidence" value="ECO:0007669"/>
    <property type="project" value="InterPro"/>
</dbReference>
<proteinExistence type="inferred from homology"/>
<feature type="compositionally biased region" description="Polar residues" evidence="4">
    <location>
        <begin position="108"/>
        <end position="117"/>
    </location>
</feature>